<dbReference type="CDD" id="cd02440">
    <property type="entry name" value="AdoMet_MTases"/>
    <property type="match status" value="1"/>
</dbReference>
<evidence type="ECO:0000256" key="6">
    <source>
        <dbReference type="ARBA" id="ARBA00023125"/>
    </source>
</evidence>
<evidence type="ECO:0000259" key="8">
    <source>
        <dbReference type="Pfam" id="PF07669"/>
    </source>
</evidence>
<evidence type="ECO:0000256" key="2">
    <source>
        <dbReference type="ARBA" id="ARBA00022603"/>
    </source>
</evidence>
<reference evidence="9 10" key="1">
    <citation type="submission" date="2021-03" db="EMBL/GenBank/DDBJ databases">
        <title>Antimicrobial resistance genes in bacteria isolated from Japanese honey, and their potential for conferring macrolide and lincosamide resistance in the American foulbrood pathogen Paenibacillus larvae.</title>
        <authorList>
            <person name="Okamoto M."/>
            <person name="Kumagai M."/>
            <person name="Kanamori H."/>
            <person name="Takamatsu D."/>
        </authorList>
    </citation>
    <scope>NUCLEOTIDE SEQUENCE [LARGE SCALE GENOMIC DNA]</scope>
    <source>
        <strain evidence="9 10">J42TS3</strain>
    </source>
</reference>
<comment type="caution">
    <text evidence="9">The sequence shown here is derived from an EMBL/GenBank/DDBJ whole genome shotgun (WGS) entry which is preliminary data.</text>
</comment>
<proteinExistence type="predicted"/>
<dbReference type="Gene3D" id="3.40.50.150">
    <property type="entry name" value="Vaccinia Virus protein VP39"/>
    <property type="match status" value="1"/>
</dbReference>
<dbReference type="RefSeq" id="WP_213653316.1">
    <property type="nucleotide sequence ID" value="NZ_BOSL01000001.1"/>
</dbReference>
<keyword evidence="6" id="KW-0238">DNA-binding</keyword>
<accession>A0ABQ4M4V1</accession>
<sequence length="511" mass="58873">MHLKNYIFNKNKLLELIDKIRRESSVSIEADKQIELGQFFTNSNIASLMASMFNEGKSKIRLLDAGAGVGSLSAAFIAEMCCREDRPKEISIVAYEKDPALLPYLFKTREVCNNACKRLGIKLNWEILNRDFINESIDLLVKSEEEDLEFQRFDCAILNPPYRKIHSNSLERKLLKGIAIETSNLYSAFVILAIRLLKSSGELVAITPRSFCNGPYFKSFRKEMLNETTFCRIHTFDSRRSTFSDDRVQQENIIFKLIKEKSQNNCNVTVSSSFTKTDEIAKYQIRYDQFVHPNDREMFIRILKNDSGYQITDQIDKLGNTIEDLGISVSTGKVVDFRSKDYLNNEPLHGTVPLIYSIHFEDGFVKWPKLNSKKPDFILQNCVTDNLLVPSGFYVLVKRFSSKEERRRVVAAIYDPGRVMFSKVGFENHVNYYHINGEGLTERLAKGLAVFLNSSLIDSYLRQFNGHTQVNATDLRNLKYPRIEQLEELGKRISTQLPEQDEIDLMISELF</sequence>
<dbReference type="Proteomes" id="UP000679992">
    <property type="component" value="Unassembled WGS sequence"/>
</dbReference>
<evidence type="ECO:0000313" key="10">
    <source>
        <dbReference type="Proteomes" id="UP000679992"/>
    </source>
</evidence>
<dbReference type="EC" id="2.1.1.72" evidence="1"/>
<dbReference type="GO" id="GO:0008168">
    <property type="term" value="F:methyltransferase activity"/>
    <property type="evidence" value="ECO:0007669"/>
    <property type="project" value="UniProtKB-KW"/>
</dbReference>
<keyword evidence="2 9" id="KW-0489">Methyltransferase</keyword>
<dbReference type="PRINTS" id="PR00507">
    <property type="entry name" value="N12N6MTFRASE"/>
</dbReference>
<dbReference type="InterPro" id="IPR029063">
    <property type="entry name" value="SAM-dependent_MTases_sf"/>
</dbReference>
<evidence type="ECO:0000256" key="3">
    <source>
        <dbReference type="ARBA" id="ARBA00022679"/>
    </source>
</evidence>
<feature type="domain" description="Type II methyltransferase M.TaqI-like" evidence="8">
    <location>
        <begin position="136"/>
        <end position="238"/>
    </location>
</feature>
<dbReference type="SUPFAM" id="SSF53335">
    <property type="entry name" value="S-adenosyl-L-methionine-dependent methyltransferases"/>
    <property type="match status" value="1"/>
</dbReference>
<dbReference type="PANTHER" id="PTHR33841:SF6">
    <property type="entry name" value="TYPE II METHYLTRANSFERASE M.HINDII"/>
    <property type="match status" value="1"/>
</dbReference>
<evidence type="ECO:0000256" key="1">
    <source>
        <dbReference type="ARBA" id="ARBA00011900"/>
    </source>
</evidence>
<keyword evidence="10" id="KW-1185">Reference proteome</keyword>
<dbReference type="GO" id="GO:0032259">
    <property type="term" value="P:methylation"/>
    <property type="evidence" value="ECO:0007669"/>
    <property type="project" value="UniProtKB-KW"/>
</dbReference>
<evidence type="ECO:0000256" key="5">
    <source>
        <dbReference type="ARBA" id="ARBA00022747"/>
    </source>
</evidence>
<dbReference type="EMBL" id="BOSL01000001">
    <property type="protein sequence ID" value="GIP51030.1"/>
    <property type="molecule type" value="Genomic_DNA"/>
</dbReference>
<dbReference type="PROSITE" id="PS00092">
    <property type="entry name" value="N6_MTASE"/>
    <property type="match status" value="1"/>
</dbReference>
<evidence type="ECO:0000256" key="7">
    <source>
        <dbReference type="ARBA" id="ARBA00047942"/>
    </source>
</evidence>
<dbReference type="InterPro" id="IPR002052">
    <property type="entry name" value="DNA_methylase_N6_adenine_CS"/>
</dbReference>
<dbReference type="InterPro" id="IPR011639">
    <property type="entry name" value="MethylTrfase_TaqI-like_dom"/>
</dbReference>
<keyword evidence="4" id="KW-0949">S-adenosyl-L-methionine</keyword>
<evidence type="ECO:0000313" key="9">
    <source>
        <dbReference type="EMBL" id="GIP51030.1"/>
    </source>
</evidence>
<dbReference type="PANTHER" id="PTHR33841">
    <property type="entry name" value="DNA METHYLTRANSFERASE YEEA-RELATED"/>
    <property type="match status" value="1"/>
</dbReference>
<dbReference type="Pfam" id="PF07669">
    <property type="entry name" value="Eco57I"/>
    <property type="match status" value="1"/>
</dbReference>
<comment type="catalytic activity">
    <reaction evidence="7">
        <text>a 2'-deoxyadenosine in DNA + S-adenosyl-L-methionine = an N(6)-methyl-2'-deoxyadenosine in DNA + S-adenosyl-L-homocysteine + H(+)</text>
        <dbReference type="Rhea" id="RHEA:15197"/>
        <dbReference type="Rhea" id="RHEA-COMP:12418"/>
        <dbReference type="Rhea" id="RHEA-COMP:12419"/>
        <dbReference type="ChEBI" id="CHEBI:15378"/>
        <dbReference type="ChEBI" id="CHEBI:57856"/>
        <dbReference type="ChEBI" id="CHEBI:59789"/>
        <dbReference type="ChEBI" id="CHEBI:90615"/>
        <dbReference type="ChEBI" id="CHEBI:90616"/>
        <dbReference type="EC" id="2.1.1.72"/>
    </reaction>
</comment>
<keyword evidence="5" id="KW-0680">Restriction system</keyword>
<organism evidence="9 10">
    <name type="scientific">Paenibacillus vini</name>
    <dbReference type="NCBI Taxonomy" id="1476024"/>
    <lineage>
        <taxon>Bacteria</taxon>
        <taxon>Bacillati</taxon>
        <taxon>Bacillota</taxon>
        <taxon>Bacilli</taxon>
        <taxon>Bacillales</taxon>
        <taxon>Paenibacillaceae</taxon>
        <taxon>Paenibacillus</taxon>
    </lineage>
</organism>
<evidence type="ECO:0000256" key="4">
    <source>
        <dbReference type="ARBA" id="ARBA00022691"/>
    </source>
</evidence>
<protein>
    <recommendedName>
        <fullName evidence="1">site-specific DNA-methyltransferase (adenine-specific)</fullName>
        <ecNumber evidence="1">2.1.1.72</ecNumber>
    </recommendedName>
</protein>
<gene>
    <name evidence="9" type="ORF">J42TS3_00650</name>
</gene>
<keyword evidence="3" id="KW-0808">Transferase</keyword>
<name>A0ABQ4M4V1_9BACL</name>
<dbReference type="InterPro" id="IPR050953">
    <property type="entry name" value="N4_N6_ade-DNA_methylase"/>
</dbReference>